<evidence type="ECO:0000256" key="1">
    <source>
        <dbReference type="ARBA" id="ARBA00022614"/>
    </source>
</evidence>
<dbReference type="InterPro" id="IPR032675">
    <property type="entry name" value="LRR_dom_sf"/>
</dbReference>
<keyword evidence="2" id="KW-0677">Repeat</keyword>
<evidence type="ECO:0000313" key="4">
    <source>
        <dbReference type="Proteomes" id="UP000837801"/>
    </source>
</evidence>
<accession>A0A9P0W088</accession>
<organism evidence="3 4">
    <name type="scientific">[Candida] railenensis</name>
    <dbReference type="NCBI Taxonomy" id="45579"/>
    <lineage>
        <taxon>Eukaryota</taxon>
        <taxon>Fungi</taxon>
        <taxon>Dikarya</taxon>
        <taxon>Ascomycota</taxon>
        <taxon>Saccharomycotina</taxon>
        <taxon>Pichiomycetes</taxon>
        <taxon>Debaryomycetaceae</taxon>
        <taxon>Kurtzmaniella</taxon>
    </lineage>
</organism>
<gene>
    <name evidence="3" type="ORF">CLIB1423_18S02938</name>
</gene>
<keyword evidence="4" id="KW-1185">Reference proteome</keyword>
<dbReference type="InterPro" id="IPR001611">
    <property type="entry name" value="Leu-rich_rpt"/>
</dbReference>
<dbReference type="Pfam" id="PF13855">
    <property type="entry name" value="LRR_8"/>
    <property type="match status" value="1"/>
</dbReference>
<protein>
    <recommendedName>
        <fullName evidence="5">F-box domain-containing protein</fullName>
    </recommendedName>
</protein>
<dbReference type="Gene3D" id="3.80.10.10">
    <property type="entry name" value="Ribonuclease Inhibitor"/>
    <property type="match status" value="2"/>
</dbReference>
<keyword evidence="1" id="KW-0433">Leucine-rich repeat</keyword>
<dbReference type="Proteomes" id="UP000837801">
    <property type="component" value="Unassembled WGS sequence"/>
</dbReference>
<evidence type="ECO:0000313" key="3">
    <source>
        <dbReference type="EMBL" id="CAH2354754.1"/>
    </source>
</evidence>
<dbReference type="AlphaFoldDB" id="A0A9P0W088"/>
<dbReference type="SUPFAM" id="SSF52058">
    <property type="entry name" value="L domain-like"/>
    <property type="match status" value="1"/>
</dbReference>
<dbReference type="EMBL" id="CAKXYY010000018">
    <property type="protein sequence ID" value="CAH2354754.1"/>
    <property type="molecule type" value="Genomic_DNA"/>
</dbReference>
<sequence>MAQRFQLAHSLSLWICDTMDISSLLDTLQRCPEEIILSIFDFLPSSYISQFFLHYNAFFRQLVIQNYYSNELHVVLSPTRRPHHCIDNDIQRKELVDFNSYVEIDDFLTENPDINPQRLIIITGGDFRSLETLLLKYRDRFTNKISELQFQIEKYEPTISDLQLISEFRGNLTKLQFTQLEFSALKKSPTFLYNLQNLNQFVLLGHKIYNWSKLKTVLPPNLQQLDISWNDESNMSSQLQLPESVTDLYWNQAGVDDRILNTKRFPSHLKTLMLTYNSISTIDLGSLPQTLETIDLSYNCINTFVEGSDWPPLLRSILLSHNLINDDTLELLQSCQWPTNLKNLRLDNNPFTTLKDLTNLPNSIEYLDLSQTRLTSLNVLSDRERRTENQNHVEYSYFKFPVYLETLNLSNSESLQFDEKDRIQFPKRLLNLNLDECKIERLDCFSFPDSLSKLSLCGNNIQNLNSYEDVSSGSGTNSWTWSKLVNLSHLELYLNKIQTLENWFPPLQLKYVDLGKNQLDSLSMENTPIFQFQHCQHLKLQNLRLEINNISRLDDRIVLPPYLRNLSLKDNSLSGEINIPASFVNGCQLENLDLSDNSIEKLSFSPTTTVQGEVNCNLRSLNLTRNLILKQGKNNETLKMFYDDIENGLGLKVSKRKANVNSLHEFSVAA</sequence>
<name>A0A9P0W088_9ASCO</name>
<dbReference type="PANTHER" id="PTHR45617">
    <property type="entry name" value="LEUCINE RICH REPEAT FAMILY PROTEIN"/>
    <property type="match status" value="1"/>
</dbReference>
<evidence type="ECO:0008006" key="5">
    <source>
        <dbReference type="Google" id="ProtNLM"/>
    </source>
</evidence>
<dbReference type="PROSITE" id="PS51450">
    <property type="entry name" value="LRR"/>
    <property type="match status" value="2"/>
</dbReference>
<proteinExistence type="predicted"/>
<evidence type="ECO:0000256" key="2">
    <source>
        <dbReference type="ARBA" id="ARBA00022737"/>
    </source>
</evidence>
<reference evidence="3" key="1">
    <citation type="submission" date="2022-03" db="EMBL/GenBank/DDBJ databases">
        <authorList>
            <person name="Legras J.-L."/>
            <person name="Devillers H."/>
            <person name="Grondin C."/>
        </authorList>
    </citation>
    <scope>NUCLEOTIDE SEQUENCE</scope>
    <source>
        <strain evidence="3">CLIB 1423</strain>
    </source>
</reference>
<comment type="caution">
    <text evidence="3">The sequence shown here is derived from an EMBL/GenBank/DDBJ whole genome shotgun (WGS) entry which is preliminary data.</text>
</comment>
<dbReference type="OrthoDB" id="4073735at2759"/>